<evidence type="ECO:0000313" key="1">
    <source>
        <dbReference type="EMBL" id="JAD79261.1"/>
    </source>
</evidence>
<dbReference type="EMBL" id="GBRH01218634">
    <property type="protein sequence ID" value="JAD79261.1"/>
    <property type="molecule type" value="Transcribed_RNA"/>
</dbReference>
<protein>
    <submittedName>
        <fullName evidence="1">Uncharacterized protein</fullName>
    </submittedName>
</protein>
<sequence>MRCSHQMAQATVIKRSGALAYKPGTVEQAPMHHVMSRSGGNGAFLIAGRNNWKVQEARALQQTVPPRSQLTSAGTVA</sequence>
<reference evidence="1" key="2">
    <citation type="journal article" date="2015" name="Data Brief">
        <title>Shoot transcriptome of the giant reed, Arundo donax.</title>
        <authorList>
            <person name="Barrero R.A."/>
            <person name="Guerrero F.D."/>
            <person name="Moolhuijzen P."/>
            <person name="Goolsby J.A."/>
            <person name="Tidwell J."/>
            <person name="Bellgard S.E."/>
            <person name="Bellgard M.I."/>
        </authorList>
    </citation>
    <scope>NUCLEOTIDE SEQUENCE</scope>
    <source>
        <tissue evidence="1">Shoot tissue taken approximately 20 cm above the soil surface</tissue>
    </source>
</reference>
<organism evidence="1">
    <name type="scientific">Arundo donax</name>
    <name type="common">Giant reed</name>
    <name type="synonym">Donax arundinaceus</name>
    <dbReference type="NCBI Taxonomy" id="35708"/>
    <lineage>
        <taxon>Eukaryota</taxon>
        <taxon>Viridiplantae</taxon>
        <taxon>Streptophyta</taxon>
        <taxon>Embryophyta</taxon>
        <taxon>Tracheophyta</taxon>
        <taxon>Spermatophyta</taxon>
        <taxon>Magnoliopsida</taxon>
        <taxon>Liliopsida</taxon>
        <taxon>Poales</taxon>
        <taxon>Poaceae</taxon>
        <taxon>PACMAD clade</taxon>
        <taxon>Arundinoideae</taxon>
        <taxon>Arundineae</taxon>
        <taxon>Arundo</taxon>
    </lineage>
</organism>
<dbReference type="AlphaFoldDB" id="A0A0A9CUI3"/>
<accession>A0A0A9CUI3</accession>
<proteinExistence type="predicted"/>
<reference evidence="1" key="1">
    <citation type="submission" date="2014-09" db="EMBL/GenBank/DDBJ databases">
        <authorList>
            <person name="Magalhaes I.L.F."/>
            <person name="Oliveira U."/>
            <person name="Santos F.R."/>
            <person name="Vidigal T.H.D.A."/>
            <person name="Brescovit A.D."/>
            <person name="Santos A.J."/>
        </authorList>
    </citation>
    <scope>NUCLEOTIDE SEQUENCE</scope>
    <source>
        <tissue evidence="1">Shoot tissue taken approximately 20 cm above the soil surface</tissue>
    </source>
</reference>
<name>A0A0A9CUI3_ARUDO</name>